<accession>A0A5B8UA12</accession>
<dbReference type="Gene3D" id="2.60.120.10">
    <property type="entry name" value="Jelly Rolls"/>
    <property type="match status" value="1"/>
</dbReference>
<dbReference type="AlphaFoldDB" id="A0A5B8UA12"/>
<sequence length="152" mass="15763">MGRLADAAARGPAVPSGRPATNRRTAMDGYALRRTEELASIHGGAVKLAAAELGVESFGLQVLDFPAGFDGYPEHDHAADGQEEVYAVLGGSAKFTVDGERVPVGPGDLLRVGPRSRRRLDPGPDGVRILAIGCAPSGAYERPEGFRLAAGA</sequence>
<keyword evidence="4" id="KW-1185">Reference proteome</keyword>
<dbReference type="SUPFAM" id="SSF51182">
    <property type="entry name" value="RmlC-like cupins"/>
    <property type="match status" value="1"/>
</dbReference>
<feature type="region of interest" description="Disordered" evidence="1">
    <location>
        <begin position="1"/>
        <end position="23"/>
    </location>
</feature>
<dbReference type="OrthoDB" id="8451629at2"/>
<proteinExistence type="predicted"/>
<feature type="domain" description="Cupin type-2" evidence="2">
    <location>
        <begin position="64"/>
        <end position="120"/>
    </location>
</feature>
<evidence type="ECO:0000313" key="3">
    <source>
        <dbReference type="EMBL" id="QEC49890.1"/>
    </source>
</evidence>
<evidence type="ECO:0000313" key="4">
    <source>
        <dbReference type="Proteomes" id="UP000321805"/>
    </source>
</evidence>
<reference evidence="3 4" key="1">
    <citation type="journal article" date="2018" name="J. Microbiol.">
        <title>Baekduia soli gen. nov., sp. nov., a novel bacterium isolated from the soil of Baekdu Mountain and proposal of a novel family name, Baekduiaceae fam. nov.</title>
        <authorList>
            <person name="An D.S."/>
            <person name="Siddiqi M.Z."/>
            <person name="Kim K.H."/>
            <person name="Yu H.S."/>
            <person name="Im W.T."/>
        </authorList>
    </citation>
    <scope>NUCLEOTIDE SEQUENCE [LARGE SCALE GENOMIC DNA]</scope>
    <source>
        <strain evidence="3 4">BR7-21</strain>
    </source>
</reference>
<evidence type="ECO:0000256" key="1">
    <source>
        <dbReference type="SAM" id="MobiDB-lite"/>
    </source>
</evidence>
<dbReference type="KEGG" id="bsol:FSW04_21515"/>
<dbReference type="EMBL" id="CP042430">
    <property type="protein sequence ID" value="QEC49890.1"/>
    <property type="molecule type" value="Genomic_DNA"/>
</dbReference>
<dbReference type="InterPro" id="IPR014710">
    <property type="entry name" value="RmlC-like_jellyroll"/>
</dbReference>
<dbReference type="Pfam" id="PF07883">
    <property type="entry name" value="Cupin_2"/>
    <property type="match status" value="1"/>
</dbReference>
<protein>
    <submittedName>
        <fullName evidence="3">Cupin domain-containing protein</fullName>
    </submittedName>
</protein>
<dbReference type="InterPro" id="IPR011051">
    <property type="entry name" value="RmlC_Cupin_sf"/>
</dbReference>
<organism evidence="3 4">
    <name type="scientific">Baekduia soli</name>
    <dbReference type="NCBI Taxonomy" id="496014"/>
    <lineage>
        <taxon>Bacteria</taxon>
        <taxon>Bacillati</taxon>
        <taxon>Actinomycetota</taxon>
        <taxon>Thermoleophilia</taxon>
        <taxon>Solirubrobacterales</taxon>
        <taxon>Baekduiaceae</taxon>
        <taxon>Baekduia</taxon>
    </lineage>
</organism>
<dbReference type="Proteomes" id="UP000321805">
    <property type="component" value="Chromosome"/>
</dbReference>
<name>A0A5B8UA12_9ACTN</name>
<dbReference type="InterPro" id="IPR013096">
    <property type="entry name" value="Cupin_2"/>
</dbReference>
<gene>
    <name evidence="3" type="ORF">FSW04_21515</name>
</gene>
<evidence type="ECO:0000259" key="2">
    <source>
        <dbReference type="Pfam" id="PF07883"/>
    </source>
</evidence>